<gene>
    <name evidence="2" type="ORF">DK847_00165</name>
</gene>
<protein>
    <recommendedName>
        <fullName evidence="1">Rap1a immunity protein domain-containing protein</fullName>
    </recommendedName>
</protein>
<evidence type="ECO:0000259" key="1">
    <source>
        <dbReference type="Pfam" id="PF18602"/>
    </source>
</evidence>
<comment type="caution">
    <text evidence="2">The sequence shown here is derived from an EMBL/GenBank/DDBJ whole genome shotgun (WGS) entry which is preliminary data.</text>
</comment>
<accession>A0A2W2BR98</accession>
<dbReference type="EMBL" id="QKVK01000001">
    <property type="protein sequence ID" value="PZF78277.1"/>
    <property type="molecule type" value="Genomic_DNA"/>
</dbReference>
<sequence length="105" mass="11518">MSQSGVMTGADLLDICQPQTIDPVYRLKLSECTGYIIGVSDTFDCKNKALGFNWDSARFNNQQKLVATVIEWMHFHPNYLHYQASGLVASALAGTYPCPSSIAGQ</sequence>
<keyword evidence="3" id="KW-1185">Reference proteome</keyword>
<feature type="domain" description="Rap1a immunity protein" evidence="1">
    <location>
        <begin position="8"/>
        <end position="98"/>
    </location>
</feature>
<evidence type="ECO:0000313" key="2">
    <source>
        <dbReference type="EMBL" id="PZF78277.1"/>
    </source>
</evidence>
<dbReference type="AlphaFoldDB" id="A0A2W2BR98"/>
<organism evidence="2 3">
    <name type="scientific">Aestuariivirga litoralis</name>
    <dbReference type="NCBI Taxonomy" id="2650924"/>
    <lineage>
        <taxon>Bacteria</taxon>
        <taxon>Pseudomonadati</taxon>
        <taxon>Pseudomonadota</taxon>
        <taxon>Alphaproteobacteria</taxon>
        <taxon>Hyphomicrobiales</taxon>
        <taxon>Aestuariivirgaceae</taxon>
        <taxon>Aestuariivirga</taxon>
    </lineage>
</organism>
<name>A0A2W2BR98_9HYPH</name>
<evidence type="ECO:0000313" key="3">
    <source>
        <dbReference type="Proteomes" id="UP000248795"/>
    </source>
</evidence>
<dbReference type="Pfam" id="PF18602">
    <property type="entry name" value="Rap1a"/>
    <property type="match status" value="1"/>
</dbReference>
<proteinExistence type="predicted"/>
<dbReference type="Gene3D" id="1.10.890.40">
    <property type="match status" value="1"/>
</dbReference>
<dbReference type="Proteomes" id="UP000248795">
    <property type="component" value="Unassembled WGS sequence"/>
</dbReference>
<reference evidence="3" key="1">
    <citation type="submission" date="2018-06" db="EMBL/GenBank/DDBJ databases">
        <title>Aestuariibacter litoralis strain KCTC 52945T.</title>
        <authorList>
            <person name="Li X."/>
            <person name="Salam N."/>
            <person name="Li J.-L."/>
            <person name="Chen Y.-M."/>
            <person name="Yang Z.-W."/>
            <person name="Zhang L.-Y."/>
            <person name="Han M.-X."/>
            <person name="Xiao M."/>
            <person name="Li W.-J."/>
        </authorList>
    </citation>
    <scope>NUCLEOTIDE SEQUENCE [LARGE SCALE GENOMIC DNA]</scope>
    <source>
        <strain evidence="3">KCTC 52945</strain>
    </source>
</reference>
<dbReference type="InterPro" id="IPR041238">
    <property type="entry name" value="Rap1a"/>
</dbReference>